<dbReference type="Gene3D" id="1.25.40.10">
    <property type="entry name" value="Tetratricopeptide repeat domain"/>
    <property type="match status" value="1"/>
</dbReference>
<dbReference type="Proteomes" id="UP000253908">
    <property type="component" value="Chromosome"/>
</dbReference>
<organism evidence="2 3">
    <name type="scientific">Oceanobacillus zhaokaii</name>
    <dbReference type="NCBI Taxonomy" id="2052660"/>
    <lineage>
        <taxon>Bacteria</taxon>
        <taxon>Bacillati</taxon>
        <taxon>Bacillota</taxon>
        <taxon>Bacilli</taxon>
        <taxon>Bacillales</taxon>
        <taxon>Bacillaceae</taxon>
        <taxon>Oceanobacillus</taxon>
    </lineage>
</organism>
<sequence length="459" mass="54337">MKKFQFKIQMNKKNLILTAEKLTFYKQSKIIEATDQKSNYYYLIFYKDDFINGMKATKIKINSHVHRALTNGIHVSGTHPLTMRLINKQKSLTFIQFNPLFKQIQKHYSKLETILIFTYFDSFTKPDSITKLIRSSFYDFRREGQLFAAYQLLRVYLDYDRQSPFVHDMIHSMQFQQHEINYQEMEYIYEKDPLNAELICFDDRYDPEYVSILFKLYRSENRSVDALALRIDLLHHEFNEDHFTAIEVLIKDFDQEEQVEILQDLYHSSNNRIIAEKLLSALLADDNANALIQFVLTTSDQPTREQLQLIMDQLSETDTHVLVSFFEKSNKRLLSLSNHDSKILNQLVTPFVSAFLEEIPLTNIVEWFTPFHEAGIHLPIEQKLLKIKSLSDDPDQQFALGELYFQFQLFEKSIDCFKWEMELSPNDPKPVTYLSKIYKKIGNHDEANAYQQLLIQMTK</sequence>
<dbReference type="PROSITE" id="PS50005">
    <property type="entry name" value="TPR"/>
    <property type="match status" value="1"/>
</dbReference>
<name>A0A345PJI2_9BACI</name>
<proteinExistence type="predicted"/>
<evidence type="ECO:0000256" key="1">
    <source>
        <dbReference type="PROSITE-ProRule" id="PRU00339"/>
    </source>
</evidence>
<dbReference type="OrthoDB" id="2676051at2"/>
<dbReference type="EMBL" id="CP024848">
    <property type="protein sequence ID" value="AXI10162.1"/>
    <property type="molecule type" value="Genomic_DNA"/>
</dbReference>
<dbReference type="InterPro" id="IPR011990">
    <property type="entry name" value="TPR-like_helical_dom_sf"/>
</dbReference>
<feature type="repeat" description="TPR" evidence="1">
    <location>
        <begin position="394"/>
        <end position="427"/>
    </location>
</feature>
<keyword evidence="1" id="KW-0802">TPR repeat</keyword>
<accession>A0A345PJI2</accession>
<dbReference type="SUPFAM" id="SSF48452">
    <property type="entry name" value="TPR-like"/>
    <property type="match status" value="1"/>
</dbReference>
<reference evidence="3" key="1">
    <citation type="submission" date="2017-11" db="EMBL/GenBank/DDBJ databases">
        <authorList>
            <person name="Zhu W."/>
        </authorList>
    </citation>
    <scope>NUCLEOTIDE SEQUENCE [LARGE SCALE GENOMIC DNA]</scope>
    <source>
        <strain evidence="3">160</strain>
    </source>
</reference>
<protein>
    <submittedName>
        <fullName evidence="2">Uncharacterized protein</fullName>
    </submittedName>
</protein>
<dbReference type="RefSeq" id="WP_114917449.1">
    <property type="nucleotide sequence ID" value="NZ_CP024848.1"/>
</dbReference>
<keyword evidence="3" id="KW-1185">Reference proteome</keyword>
<dbReference type="KEGG" id="ocn:CUC15_15020"/>
<dbReference type="InterPro" id="IPR019734">
    <property type="entry name" value="TPR_rpt"/>
</dbReference>
<dbReference type="AlphaFoldDB" id="A0A345PJI2"/>
<evidence type="ECO:0000313" key="2">
    <source>
        <dbReference type="EMBL" id="AXI10162.1"/>
    </source>
</evidence>
<evidence type="ECO:0000313" key="3">
    <source>
        <dbReference type="Proteomes" id="UP000253908"/>
    </source>
</evidence>
<gene>
    <name evidence="2" type="ORF">CUC15_15020</name>
</gene>